<dbReference type="Pfam" id="PF01381">
    <property type="entry name" value="HTH_3"/>
    <property type="match status" value="1"/>
</dbReference>
<dbReference type="AlphaFoldDB" id="A0A2I0QSH0"/>
<feature type="repeat" description="TPR" evidence="1">
    <location>
        <begin position="164"/>
        <end position="197"/>
    </location>
</feature>
<gene>
    <name evidence="3" type="ORF">CEY16_11130</name>
</gene>
<evidence type="ECO:0000259" key="2">
    <source>
        <dbReference type="PROSITE" id="PS50943"/>
    </source>
</evidence>
<dbReference type="InterPro" id="IPR053163">
    <property type="entry name" value="HTH-type_regulator_Rgg"/>
</dbReference>
<dbReference type="InterPro" id="IPR001387">
    <property type="entry name" value="Cro/C1-type_HTH"/>
</dbReference>
<dbReference type="SUPFAM" id="SSF48452">
    <property type="entry name" value="TPR-like"/>
    <property type="match status" value="1"/>
</dbReference>
<dbReference type="InterPro" id="IPR019734">
    <property type="entry name" value="TPR_rpt"/>
</dbReference>
<sequence length="300" mass="35564">MSEYLSNNSREDIGRRILELRKYFRMTQKDLCEGICTQAYISKIENGSLAIAADILFMIAERFGIDINYFYDSTYNLRADYSLDVEILSRELVQLDEYEELEELIKREEKTPLMQNDKFRQFILWHKSLYLRYLYKDYEQSLKLLNEALDLFQTSQKVKSEREVQILLNKGNLYVDIDDYDNAIKIYLELLEAIKHIPTLTNKNLEIMIYVNLARTYTLIGQFKKSAELAEKGIFLNRKNHSMYGLGNLFFILARSHEEMQNFEEALENYRHSKYVLILTGNEKLAPKVQVKIDEINQFT</sequence>
<dbReference type="SMART" id="SM00028">
    <property type="entry name" value="TPR"/>
    <property type="match status" value="3"/>
</dbReference>
<name>A0A2I0QSH0_9BACI</name>
<dbReference type="PROSITE" id="PS50943">
    <property type="entry name" value="HTH_CROC1"/>
    <property type="match status" value="1"/>
</dbReference>
<protein>
    <recommendedName>
        <fullName evidence="2">HTH cro/C1-type domain-containing protein</fullName>
    </recommendedName>
</protein>
<dbReference type="EMBL" id="PJNH01000003">
    <property type="protein sequence ID" value="PKR77283.1"/>
    <property type="molecule type" value="Genomic_DNA"/>
</dbReference>
<dbReference type="GO" id="GO:0003677">
    <property type="term" value="F:DNA binding"/>
    <property type="evidence" value="ECO:0007669"/>
    <property type="project" value="InterPro"/>
</dbReference>
<dbReference type="PROSITE" id="PS50005">
    <property type="entry name" value="TPR"/>
    <property type="match status" value="1"/>
</dbReference>
<keyword evidence="4" id="KW-1185">Reference proteome</keyword>
<dbReference type="RefSeq" id="WP_101332111.1">
    <property type="nucleotide sequence ID" value="NZ_PJNH01000003.1"/>
</dbReference>
<comment type="caution">
    <text evidence="3">The sequence shown here is derived from an EMBL/GenBank/DDBJ whole genome shotgun (WGS) entry which is preliminary data.</text>
</comment>
<dbReference type="SUPFAM" id="SSF47413">
    <property type="entry name" value="lambda repressor-like DNA-binding domains"/>
    <property type="match status" value="1"/>
</dbReference>
<dbReference type="OrthoDB" id="1150409at2"/>
<reference evidence="3 4" key="1">
    <citation type="submission" date="2017-06" db="EMBL/GenBank/DDBJ databases">
        <title>the draft geome sequence of Illustriluteabacillus marina B3227.</title>
        <authorList>
            <person name="He R.-H."/>
            <person name="Du Z.-J."/>
        </authorList>
    </citation>
    <scope>NUCLEOTIDE SEQUENCE [LARGE SCALE GENOMIC DNA]</scope>
    <source>
        <strain evidence="3 4">B3227</strain>
    </source>
</reference>
<dbReference type="PANTHER" id="PTHR37038">
    <property type="entry name" value="TRANSCRIPTIONAL REGULATOR-RELATED"/>
    <property type="match status" value="1"/>
</dbReference>
<keyword evidence="1" id="KW-0802">TPR repeat</keyword>
<dbReference type="InterPro" id="IPR011990">
    <property type="entry name" value="TPR-like_helical_dom_sf"/>
</dbReference>
<dbReference type="CDD" id="cd00093">
    <property type="entry name" value="HTH_XRE"/>
    <property type="match status" value="1"/>
</dbReference>
<dbReference type="InterPro" id="IPR041315">
    <property type="entry name" value="PlcR_TPR"/>
</dbReference>
<dbReference type="Gene3D" id="1.25.40.10">
    <property type="entry name" value="Tetratricopeptide repeat domain"/>
    <property type="match status" value="1"/>
</dbReference>
<evidence type="ECO:0000313" key="4">
    <source>
        <dbReference type="Proteomes" id="UP000243524"/>
    </source>
</evidence>
<organism evidence="3 4">
    <name type="scientific">Halalkalibacillus sediminis</name>
    <dbReference type="NCBI Taxonomy" id="2018042"/>
    <lineage>
        <taxon>Bacteria</taxon>
        <taxon>Bacillati</taxon>
        <taxon>Bacillota</taxon>
        <taxon>Bacilli</taxon>
        <taxon>Bacillales</taxon>
        <taxon>Bacillaceae</taxon>
        <taxon>Halalkalibacillus</taxon>
    </lineage>
</organism>
<dbReference type="PANTHER" id="PTHR37038:SF14">
    <property type="entry name" value="TRANSCRIPTIONAL ACTIVATOR"/>
    <property type="match status" value="1"/>
</dbReference>
<feature type="domain" description="HTH cro/C1-type" evidence="2">
    <location>
        <begin position="17"/>
        <end position="70"/>
    </location>
</feature>
<accession>A0A2I0QSH0</accession>
<dbReference type="Pfam" id="PF18768">
    <property type="entry name" value="RNPP_C"/>
    <property type="match status" value="1"/>
</dbReference>
<dbReference type="Proteomes" id="UP000243524">
    <property type="component" value="Unassembled WGS sequence"/>
</dbReference>
<dbReference type="SMART" id="SM00530">
    <property type="entry name" value="HTH_XRE"/>
    <property type="match status" value="1"/>
</dbReference>
<evidence type="ECO:0000313" key="3">
    <source>
        <dbReference type="EMBL" id="PKR77283.1"/>
    </source>
</evidence>
<proteinExistence type="predicted"/>
<evidence type="ECO:0000256" key="1">
    <source>
        <dbReference type="PROSITE-ProRule" id="PRU00339"/>
    </source>
</evidence>
<dbReference type="InterPro" id="IPR010982">
    <property type="entry name" value="Lambda_DNA-bd_dom_sf"/>
</dbReference>